<evidence type="ECO:0000313" key="3">
    <source>
        <dbReference type="EMBL" id="NGZ73838.1"/>
    </source>
</evidence>
<feature type="region of interest" description="Disordered" evidence="1">
    <location>
        <begin position="33"/>
        <end position="175"/>
    </location>
</feature>
<feature type="compositionally biased region" description="Gly residues" evidence="1">
    <location>
        <begin position="34"/>
        <end position="45"/>
    </location>
</feature>
<feature type="compositionally biased region" description="Polar residues" evidence="1">
    <location>
        <begin position="135"/>
        <end position="148"/>
    </location>
</feature>
<keyword evidence="2" id="KW-0472">Membrane</keyword>
<feature type="compositionally biased region" description="Basic and acidic residues" evidence="1">
    <location>
        <begin position="92"/>
        <end position="109"/>
    </location>
</feature>
<protein>
    <submittedName>
        <fullName evidence="3">Uncharacterized protein</fullName>
    </submittedName>
</protein>
<reference evidence="3 4" key="1">
    <citation type="submission" date="2020-01" db="EMBL/GenBank/DDBJ databases">
        <title>Polyphasic characterisation and genomic insights into a novel alkali tolerant bacterium VR-M41.</title>
        <authorList>
            <person name="Vemuluri V.R."/>
        </authorList>
    </citation>
    <scope>NUCLEOTIDE SEQUENCE [LARGE SCALE GENOMIC DNA]</scope>
    <source>
        <strain evidence="3 4">VR-M41</strain>
    </source>
</reference>
<dbReference type="RefSeq" id="WP_166271585.1">
    <property type="nucleotide sequence ID" value="NZ_JAAFGS010000001.1"/>
</dbReference>
<dbReference type="EMBL" id="JAAFGS010000001">
    <property type="protein sequence ID" value="NGZ73838.1"/>
    <property type="molecule type" value="Genomic_DNA"/>
</dbReference>
<organism evidence="3 4">
    <name type="scientific">Saccharibacillus alkalitolerans</name>
    <dbReference type="NCBI Taxonomy" id="2705290"/>
    <lineage>
        <taxon>Bacteria</taxon>
        <taxon>Bacillati</taxon>
        <taxon>Bacillota</taxon>
        <taxon>Bacilli</taxon>
        <taxon>Bacillales</taxon>
        <taxon>Paenibacillaceae</taxon>
        <taxon>Saccharibacillus</taxon>
    </lineage>
</organism>
<name>A0ABX0EYL9_9BACL</name>
<gene>
    <name evidence="3" type="ORF">GYN08_00810</name>
</gene>
<evidence type="ECO:0000313" key="4">
    <source>
        <dbReference type="Proteomes" id="UP000800303"/>
    </source>
</evidence>
<feature type="compositionally biased region" description="Basic and acidic residues" evidence="1">
    <location>
        <begin position="117"/>
        <end position="127"/>
    </location>
</feature>
<comment type="caution">
    <text evidence="3">The sequence shown here is derived from an EMBL/GenBank/DDBJ whole genome shotgun (WGS) entry which is preliminary data.</text>
</comment>
<evidence type="ECO:0000256" key="1">
    <source>
        <dbReference type="SAM" id="MobiDB-lite"/>
    </source>
</evidence>
<dbReference type="Proteomes" id="UP000800303">
    <property type="component" value="Unassembled WGS sequence"/>
</dbReference>
<evidence type="ECO:0000256" key="2">
    <source>
        <dbReference type="SAM" id="Phobius"/>
    </source>
</evidence>
<keyword evidence="2" id="KW-0812">Transmembrane</keyword>
<proteinExistence type="predicted"/>
<feature type="transmembrane region" description="Helical" evidence="2">
    <location>
        <begin position="6"/>
        <end position="26"/>
    </location>
</feature>
<keyword evidence="4" id="KW-1185">Reference proteome</keyword>
<accession>A0ABX0EYL9</accession>
<sequence length="205" mass="22149">MPQFLEWIMSNFFVVIIIVGALLSVFGKKNGKPADGGGEPFGGRGASRPSAPRPSASARPAQLPGGEGERRSPFAGAPEQQGRTSAGSPRRPASEGRRSRPSERTDLEQASRQMSAEIERRLKDQRSQQRRTRGTENSALQNGRSSAAFNKGGTATEKRAAKPPVSASSSRPLPKIAAEELRKGIMWAEILSEPRARKPYSSGRR</sequence>
<keyword evidence="2" id="KW-1133">Transmembrane helix</keyword>
<feature type="compositionally biased region" description="Low complexity" evidence="1">
    <location>
        <begin position="46"/>
        <end position="61"/>
    </location>
</feature>